<protein>
    <submittedName>
        <fullName evidence="1">Uncharacterized protein</fullName>
    </submittedName>
</protein>
<gene>
    <name evidence="1" type="ORF">ERS007657_04719</name>
</gene>
<dbReference type="EMBL" id="CGCX01004276">
    <property type="protein sequence ID" value="CFS27245.1"/>
    <property type="molecule type" value="Genomic_DNA"/>
</dbReference>
<reference evidence="1 2" key="1">
    <citation type="submission" date="2015-03" db="EMBL/GenBank/DDBJ databases">
        <authorList>
            <consortium name="Pathogen Informatics"/>
        </authorList>
    </citation>
    <scope>NUCLEOTIDE SEQUENCE [LARGE SCALE GENOMIC DNA]</scope>
    <source>
        <strain evidence="1 2">C09601061</strain>
    </source>
</reference>
<evidence type="ECO:0000313" key="1">
    <source>
        <dbReference type="EMBL" id="CFS27245.1"/>
    </source>
</evidence>
<evidence type="ECO:0000313" key="2">
    <source>
        <dbReference type="Proteomes" id="UP000046680"/>
    </source>
</evidence>
<dbReference type="AlphaFoldDB" id="A0A654U848"/>
<accession>A0A654U848</accession>
<proteinExistence type="predicted"/>
<dbReference type="Proteomes" id="UP000046680">
    <property type="component" value="Unassembled WGS sequence"/>
</dbReference>
<organism evidence="1 2">
    <name type="scientific">Mycobacterium tuberculosis</name>
    <dbReference type="NCBI Taxonomy" id="1773"/>
    <lineage>
        <taxon>Bacteria</taxon>
        <taxon>Bacillati</taxon>
        <taxon>Actinomycetota</taxon>
        <taxon>Actinomycetes</taxon>
        <taxon>Mycobacteriales</taxon>
        <taxon>Mycobacteriaceae</taxon>
        <taxon>Mycobacterium</taxon>
        <taxon>Mycobacterium tuberculosis complex</taxon>
    </lineage>
</organism>
<sequence>MFAVAGSVPSISLRSAMPCQCTDVGSPRRLVTETTISSPTVARISGPGMVLP</sequence>
<name>A0A654U848_MYCTX</name>